<organism evidence="17 18">
    <name type="scientific">Candidatus Komeilibacteria bacterium CG_4_9_14_0_8_um_filter_36_9</name>
    <dbReference type="NCBI Taxonomy" id="1974473"/>
    <lineage>
        <taxon>Bacteria</taxon>
        <taxon>Candidatus Komeiliibacteriota</taxon>
    </lineage>
</organism>
<dbReference type="InterPro" id="IPR027417">
    <property type="entry name" value="P-loop_NTPase"/>
</dbReference>
<evidence type="ECO:0000256" key="2">
    <source>
        <dbReference type="ARBA" id="ARBA00006474"/>
    </source>
</evidence>
<dbReference type="Gene3D" id="3.40.50.300">
    <property type="entry name" value="P-loop containing nucleotide triphosphate hydrolases"/>
    <property type="match status" value="1"/>
</dbReference>
<evidence type="ECO:0000256" key="6">
    <source>
        <dbReference type="ARBA" id="ARBA00022741"/>
    </source>
</evidence>
<evidence type="ECO:0000256" key="5">
    <source>
        <dbReference type="ARBA" id="ARBA00022692"/>
    </source>
</evidence>
<keyword evidence="6 13" id="KW-0547">Nucleotide-binding</keyword>
<keyword evidence="4 17" id="KW-0132">Cell division</keyword>
<dbReference type="GO" id="GO:0005524">
    <property type="term" value="F:ATP binding"/>
    <property type="evidence" value="ECO:0007669"/>
    <property type="project" value="UniProtKB-UniRule"/>
</dbReference>
<dbReference type="PROSITE" id="PS50901">
    <property type="entry name" value="FTSK"/>
    <property type="match status" value="1"/>
</dbReference>
<feature type="binding site" evidence="13">
    <location>
        <begin position="395"/>
        <end position="402"/>
    </location>
    <ligand>
        <name>ATP</name>
        <dbReference type="ChEBI" id="CHEBI:30616"/>
    </ligand>
</feature>
<dbReference type="GO" id="GO:0003677">
    <property type="term" value="F:DNA binding"/>
    <property type="evidence" value="ECO:0007669"/>
    <property type="project" value="UniProtKB-KW"/>
</dbReference>
<gene>
    <name evidence="17" type="ORF">CO073_00935</name>
</gene>
<dbReference type="SUPFAM" id="SSF46785">
    <property type="entry name" value="Winged helix' DNA-binding domain"/>
    <property type="match status" value="1"/>
</dbReference>
<dbReference type="Gene3D" id="3.30.980.40">
    <property type="match status" value="1"/>
</dbReference>
<dbReference type="PANTHER" id="PTHR22683:SF41">
    <property type="entry name" value="DNA TRANSLOCASE FTSK"/>
    <property type="match status" value="1"/>
</dbReference>
<evidence type="ECO:0000256" key="4">
    <source>
        <dbReference type="ARBA" id="ARBA00022618"/>
    </source>
</evidence>
<protein>
    <submittedName>
        <fullName evidence="17">Cell division protein FtsK</fullName>
    </submittedName>
</protein>
<name>A0A2M8DRZ8_9BACT</name>
<evidence type="ECO:0000256" key="15">
    <source>
        <dbReference type="SAM" id="Phobius"/>
    </source>
</evidence>
<comment type="similarity">
    <text evidence="2">Belongs to the FtsK/SpoIIIE/SftA family.</text>
</comment>
<dbReference type="SUPFAM" id="SSF52540">
    <property type="entry name" value="P-loop containing nucleoside triphosphate hydrolases"/>
    <property type="match status" value="1"/>
</dbReference>
<feature type="transmembrane region" description="Helical" evidence="15">
    <location>
        <begin position="54"/>
        <end position="79"/>
    </location>
</feature>
<comment type="caution">
    <text evidence="17">The sequence shown here is derived from an EMBL/GenBank/DDBJ whole genome shotgun (WGS) entry which is preliminary data.</text>
</comment>
<keyword evidence="8 13" id="KW-0067">ATP-binding</keyword>
<dbReference type="InterPro" id="IPR050206">
    <property type="entry name" value="FtsK/SpoIIIE/SftA"/>
</dbReference>
<keyword evidence="9 15" id="KW-1133">Transmembrane helix</keyword>
<dbReference type="EMBL" id="PFSY01000041">
    <property type="protein sequence ID" value="PJC02162.1"/>
    <property type="molecule type" value="Genomic_DNA"/>
</dbReference>
<dbReference type="AlphaFoldDB" id="A0A2M8DRZ8"/>
<evidence type="ECO:0000256" key="9">
    <source>
        <dbReference type="ARBA" id="ARBA00022989"/>
    </source>
</evidence>
<dbReference type="GO" id="GO:0007059">
    <property type="term" value="P:chromosome segregation"/>
    <property type="evidence" value="ECO:0007669"/>
    <property type="project" value="UniProtKB-KW"/>
</dbReference>
<evidence type="ECO:0000259" key="16">
    <source>
        <dbReference type="PROSITE" id="PS50901"/>
    </source>
</evidence>
<dbReference type="CDD" id="cd01127">
    <property type="entry name" value="TrwB_TraG_TraD_VirD4"/>
    <property type="match status" value="1"/>
</dbReference>
<feature type="compositionally biased region" description="Acidic residues" evidence="14">
    <location>
        <begin position="195"/>
        <end position="221"/>
    </location>
</feature>
<dbReference type="InterPro" id="IPR025199">
    <property type="entry name" value="FtsK_4TM"/>
</dbReference>
<evidence type="ECO:0000256" key="7">
    <source>
        <dbReference type="ARBA" id="ARBA00022829"/>
    </source>
</evidence>
<dbReference type="Pfam" id="PF09397">
    <property type="entry name" value="FtsK_gamma"/>
    <property type="match status" value="1"/>
</dbReference>
<dbReference type="Proteomes" id="UP000230136">
    <property type="component" value="Unassembled WGS sequence"/>
</dbReference>
<keyword evidence="11 15" id="KW-0472">Membrane</keyword>
<dbReference type="GO" id="GO:0051301">
    <property type="term" value="P:cell division"/>
    <property type="evidence" value="ECO:0007669"/>
    <property type="project" value="UniProtKB-KW"/>
</dbReference>
<keyword evidence="3" id="KW-1003">Cell membrane</keyword>
<dbReference type="Pfam" id="PF13491">
    <property type="entry name" value="FtsK_4TM"/>
    <property type="match status" value="1"/>
</dbReference>
<feature type="transmembrane region" description="Helical" evidence="15">
    <location>
        <begin position="142"/>
        <end position="164"/>
    </location>
</feature>
<evidence type="ECO:0000256" key="12">
    <source>
        <dbReference type="ARBA" id="ARBA00023306"/>
    </source>
</evidence>
<keyword evidence="12" id="KW-0131">Cell cycle</keyword>
<keyword evidence="5 15" id="KW-0812">Transmembrane</keyword>
<dbReference type="InterPro" id="IPR036388">
    <property type="entry name" value="WH-like_DNA-bd_sf"/>
</dbReference>
<evidence type="ECO:0000256" key="13">
    <source>
        <dbReference type="PROSITE-ProRule" id="PRU00289"/>
    </source>
</evidence>
<evidence type="ECO:0000256" key="10">
    <source>
        <dbReference type="ARBA" id="ARBA00023125"/>
    </source>
</evidence>
<evidence type="ECO:0000313" key="17">
    <source>
        <dbReference type="EMBL" id="PJC02162.1"/>
    </source>
</evidence>
<dbReference type="PANTHER" id="PTHR22683">
    <property type="entry name" value="SPORULATION PROTEIN RELATED"/>
    <property type="match status" value="1"/>
</dbReference>
<sequence length="750" mass="83897">MASNKKKKRHYRRSEILSPETKKGIFIIIIFLIALLSLLSMLDLAGNFGLYVKAFLGIVFGWGRWLVAVLLLIWGYILINPDKYLLKPSNYIGLIFVVLSSTGILEIIHNFSNTLNTFVADKGGGYLGFAVAHPLQGLMGSLASLVILLGLLIIAILISFNISLDELGNKINIFKLIWWRFKSWSFNKNNDYEEDYDEGVEEEDDEEQIEDDTEVENDDEQESKPPIKTPEKGALQINVARHLPKVVVPLDLLDANSTKPTSIDIESNAEIIRRTFDNFNIEVTMDEVNVGPTVTQFTMKPSEGVKLSQITNLSNDLALALAAHPIRIEAPIPGRSLVGIEVPNKKIAVVKLREVLESESFKSNQGNLVTALGKDVSGQCHTTNIAKMPHCLIAGSTNSGKSVCINNFIISLLYRNNPDELRFIMVDPKRIELSIYNNIPNLLTPVITEVPKTINALRWAVNEMDERYKLLQSVNKKDIAGYNQSVLVNRLPYIVIVIDELADLMAVAAREVEAAIIRLAQMARASGIHLVIATQRPSTNVITGLIKANITNRLAFKVASQIDSRTILDSGGAEKLLGNGDMLFISPEFTKPRRLQGAFVSEKEIKRVTDFWREQDDPDYKDEIVERQKGVNVPGSALIDDDDDELLPDAQDVVLKAGKASASLLQRRLRVGYARAARLLDLLEERGIIGPSDGAKPREILLRQDDLEENLDMREYDDGWVDEEIVNEQNNNNETETEIEDENEDDEEED</sequence>
<evidence type="ECO:0000256" key="14">
    <source>
        <dbReference type="SAM" id="MobiDB-lite"/>
    </source>
</evidence>
<feature type="transmembrane region" description="Helical" evidence="15">
    <location>
        <begin position="21"/>
        <end position="42"/>
    </location>
</feature>
<keyword evidence="7" id="KW-0159">Chromosome partition</keyword>
<accession>A0A2M8DRZ8</accession>
<dbReference type="InterPro" id="IPR041027">
    <property type="entry name" value="FtsK_alpha"/>
</dbReference>
<dbReference type="GO" id="GO:0005886">
    <property type="term" value="C:plasma membrane"/>
    <property type="evidence" value="ECO:0007669"/>
    <property type="project" value="UniProtKB-SubCell"/>
</dbReference>
<feature type="domain" description="FtsK" evidence="16">
    <location>
        <begin position="373"/>
        <end position="565"/>
    </location>
</feature>
<dbReference type="Pfam" id="PF17854">
    <property type="entry name" value="FtsK_alpha"/>
    <property type="match status" value="1"/>
</dbReference>
<dbReference type="Gene3D" id="1.10.10.10">
    <property type="entry name" value="Winged helix-like DNA-binding domain superfamily/Winged helix DNA-binding domain"/>
    <property type="match status" value="1"/>
</dbReference>
<dbReference type="InterPro" id="IPR018541">
    <property type="entry name" value="Ftsk_gamma"/>
</dbReference>
<dbReference type="Pfam" id="PF01580">
    <property type="entry name" value="FtsK_SpoIIIE"/>
    <property type="match status" value="1"/>
</dbReference>
<evidence type="ECO:0000256" key="8">
    <source>
        <dbReference type="ARBA" id="ARBA00022840"/>
    </source>
</evidence>
<dbReference type="InterPro" id="IPR036390">
    <property type="entry name" value="WH_DNA-bd_sf"/>
</dbReference>
<dbReference type="SMART" id="SM00843">
    <property type="entry name" value="Ftsk_gamma"/>
    <property type="match status" value="1"/>
</dbReference>
<keyword evidence="10" id="KW-0238">DNA-binding</keyword>
<proteinExistence type="inferred from homology"/>
<dbReference type="InterPro" id="IPR002543">
    <property type="entry name" value="FtsK_dom"/>
</dbReference>
<comment type="subcellular location">
    <subcellularLocation>
        <location evidence="1">Cell membrane</location>
        <topology evidence="1">Multi-pass membrane protein</topology>
    </subcellularLocation>
</comment>
<feature type="transmembrane region" description="Helical" evidence="15">
    <location>
        <begin position="91"/>
        <end position="111"/>
    </location>
</feature>
<evidence type="ECO:0000256" key="11">
    <source>
        <dbReference type="ARBA" id="ARBA00023136"/>
    </source>
</evidence>
<reference evidence="18" key="1">
    <citation type="submission" date="2017-09" db="EMBL/GenBank/DDBJ databases">
        <title>Depth-based differentiation of microbial function through sediment-hosted aquifers and enrichment of novel symbionts in the deep terrestrial subsurface.</title>
        <authorList>
            <person name="Probst A.J."/>
            <person name="Ladd B."/>
            <person name="Jarett J.K."/>
            <person name="Geller-Mcgrath D.E."/>
            <person name="Sieber C.M.K."/>
            <person name="Emerson J.B."/>
            <person name="Anantharaman K."/>
            <person name="Thomas B.C."/>
            <person name="Malmstrom R."/>
            <person name="Stieglmeier M."/>
            <person name="Klingl A."/>
            <person name="Woyke T."/>
            <person name="Ryan C.M."/>
            <person name="Banfield J.F."/>
        </authorList>
    </citation>
    <scope>NUCLEOTIDE SEQUENCE [LARGE SCALE GENOMIC DNA]</scope>
</reference>
<feature type="region of interest" description="Disordered" evidence="14">
    <location>
        <begin position="716"/>
        <end position="750"/>
    </location>
</feature>
<evidence type="ECO:0000256" key="1">
    <source>
        <dbReference type="ARBA" id="ARBA00004651"/>
    </source>
</evidence>
<evidence type="ECO:0000256" key="3">
    <source>
        <dbReference type="ARBA" id="ARBA00022475"/>
    </source>
</evidence>
<feature type="compositionally biased region" description="Acidic residues" evidence="14">
    <location>
        <begin position="735"/>
        <end position="750"/>
    </location>
</feature>
<evidence type="ECO:0000313" key="18">
    <source>
        <dbReference type="Proteomes" id="UP000230136"/>
    </source>
</evidence>
<feature type="region of interest" description="Disordered" evidence="14">
    <location>
        <begin position="195"/>
        <end position="229"/>
    </location>
</feature>